<evidence type="ECO:0000313" key="2">
    <source>
        <dbReference type="Proteomes" id="UP000789702"/>
    </source>
</evidence>
<keyword evidence="2" id="KW-1185">Reference proteome</keyword>
<dbReference type="EMBL" id="CAJVPU010007280">
    <property type="protein sequence ID" value="CAG8570789.1"/>
    <property type="molecule type" value="Genomic_DNA"/>
</dbReference>
<protein>
    <submittedName>
        <fullName evidence="1">13940_t:CDS:1</fullName>
    </submittedName>
</protein>
<dbReference type="Proteomes" id="UP000789702">
    <property type="component" value="Unassembled WGS sequence"/>
</dbReference>
<organism evidence="1 2">
    <name type="scientific">Dentiscutata heterogama</name>
    <dbReference type="NCBI Taxonomy" id="1316150"/>
    <lineage>
        <taxon>Eukaryota</taxon>
        <taxon>Fungi</taxon>
        <taxon>Fungi incertae sedis</taxon>
        <taxon>Mucoromycota</taxon>
        <taxon>Glomeromycotina</taxon>
        <taxon>Glomeromycetes</taxon>
        <taxon>Diversisporales</taxon>
        <taxon>Gigasporaceae</taxon>
        <taxon>Dentiscutata</taxon>
    </lineage>
</organism>
<accession>A0ACA9MAI7</accession>
<comment type="caution">
    <text evidence="1">The sequence shown here is derived from an EMBL/GenBank/DDBJ whole genome shotgun (WGS) entry which is preliminary data.</text>
</comment>
<gene>
    <name evidence="1" type="ORF">DHETER_LOCUS6051</name>
</gene>
<sequence>MLKRTTLTDTQKFEFCIYARDNKRTCSEYDQKLSNEVTSPEAKHHKAVAIPELELAFKEFILIYQNRTILSDAMIVEKTKLLAEELGVSEGKLHFLARWLQKFKEQNEIRQIKLYEEASSIDKDIVTESLPLLQNKYTGYSLDRIYNIDKTGLFYRLELDRTLATQQIAECKKDKKCFSVALCANADEFHKLSPLIIGKYTKSRCFKNIKINNLHMTYRNNTKAWMLVVLFQE</sequence>
<proteinExistence type="predicted"/>
<reference evidence="1" key="1">
    <citation type="submission" date="2021-06" db="EMBL/GenBank/DDBJ databases">
        <authorList>
            <person name="Kallberg Y."/>
            <person name="Tangrot J."/>
            <person name="Rosling A."/>
        </authorList>
    </citation>
    <scope>NUCLEOTIDE SEQUENCE</scope>
    <source>
        <strain evidence="1">IL203A</strain>
    </source>
</reference>
<evidence type="ECO:0000313" key="1">
    <source>
        <dbReference type="EMBL" id="CAG8570789.1"/>
    </source>
</evidence>
<name>A0ACA9MAI7_9GLOM</name>